<reference evidence="1 2" key="1">
    <citation type="submission" date="2020-08" db="EMBL/GenBank/DDBJ databases">
        <title>Genomic Encyclopedia of Type Strains, Phase IV (KMG-IV): sequencing the most valuable type-strain genomes for metagenomic binning, comparative biology and taxonomic classification.</title>
        <authorList>
            <person name="Goeker M."/>
        </authorList>
    </citation>
    <scope>NUCLEOTIDE SEQUENCE [LARGE SCALE GENOMIC DNA]</scope>
    <source>
        <strain evidence="1 2">DSM 40141</strain>
    </source>
</reference>
<comment type="caution">
    <text evidence="1">The sequence shown here is derived from an EMBL/GenBank/DDBJ whole genome shotgun (WGS) entry which is preliminary data.</text>
</comment>
<dbReference type="EMBL" id="JACHEM010000014">
    <property type="protein sequence ID" value="MBB6438643.1"/>
    <property type="molecule type" value="Genomic_DNA"/>
</dbReference>
<accession>A0A7X0LRH3</accession>
<organism evidence="1 2">
    <name type="scientific">Streptomyces candidus</name>
    <dbReference type="NCBI Taxonomy" id="67283"/>
    <lineage>
        <taxon>Bacteria</taxon>
        <taxon>Bacillati</taxon>
        <taxon>Actinomycetota</taxon>
        <taxon>Actinomycetes</taxon>
        <taxon>Kitasatosporales</taxon>
        <taxon>Streptomycetaceae</taxon>
        <taxon>Streptomyces</taxon>
    </lineage>
</organism>
<sequence>MNSTSTAPLPVVMTGGYGATVLRGRNGVT</sequence>
<keyword evidence="2" id="KW-1185">Reference proteome</keyword>
<gene>
    <name evidence="1" type="ORF">HNQ79_005155</name>
</gene>
<evidence type="ECO:0000313" key="1">
    <source>
        <dbReference type="EMBL" id="MBB6438643.1"/>
    </source>
</evidence>
<dbReference type="Proteomes" id="UP000540423">
    <property type="component" value="Unassembled WGS sequence"/>
</dbReference>
<dbReference type="AlphaFoldDB" id="A0A7X0LRH3"/>
<proteinExistence type="predicted"/>
<name>A0A7X0LRH3_9ACTN</name>
<evidence type="ECO:0000313" key="2">
    <source>
        <dbReference type="Proteomes" id="UP000540423"/>
    </source>
</evidence>
<protein>
    <submittedName>
        <fullName evidence="1">Uncharacterized protein</fullName>
    </submittedName>
</protein>